<feature type="repeat" description="PPR" evidence="3">
    <location>
        <begin position="486"/>
        <end position="520"/>
    </location>
</feature>
<feature type="repeat" description="PPR" evidence="3">
    <location>
        <begin position="661"/>
        <end position="695"/>
    </location>
</feature>
<feature type="repeat" description="PPR" evidence="3">
    <location>
        <begin position="416"/>
        <end position="450"/>
    </location>
</feature>
<reference evidence="4 5" key="1">
    <citation type="journal article" date="2016" name="DNA Res.">
        <title>The draft genome of MD-2 pineapple using hybrid error correction of long reads.</title>
        <authorList>
            <person name="Redwan R.M."/>
            <person name="Saidin A."/>
            <person name="Kumar S.V."/>
        </authorList>
    </citation>
    <scope>NUCLEOTIDE SEQUENCE [LARGE SCALE GENOMIC DNA]</scope>
    <source>
        <strain evidence="5">cv. MD2</strain>
        <tissue evidence="4">Leaf</tissue>
    </source>
</reference>
<keyword evidence="2" id="KW-0809">Transit peptide</keyword>
<sequence>MCLYTPSVRNSFSGLWNRLQVDRTVEISRSIFSERAPYHLLLLPRPPMRLSARRIGEGEGAPWNERESSLFVKAKETALLHVSIKSQKPFPSPHLLSSTGMSRTLLPRHVAAVIRHQKEPLRALDMFNSAAKDDGFRHTLFTYKCMVDKLGLHGEFKAMETVISEMRSNIDNSFLEEVYVSAMKSYGKGGRLQEAVNVFEQMDFFGCEPTVISYNVIMNILVEYRYYDQAHKVYLRMLDKKVIPDVHTFTVRIKSFCRTGRPHAALRLLRNIQERGYDAIAVAYCTVICGLYEDNFQVEAYDLFDEMLRREIFPDIVTFNKGLCKESKLTEAISLLENLDSNMVPDAITYNTLISGLCKNAKVLEAENYLHKMVNQGCAPDDFTYNTIIDGYCKIGMVQKSSEILKDAVFKGFAPDRVTYCSLINGMCQEGDINRALELFNEAKSKALKPDILVYNSLIKGLSRQGLILQALEVMNEMLENGCNPDIWTYNIIINGLCKMGNVSDAHVLLNDAIVKGYLPDVFTFNTLIDGYCKKLKLDSALLLVERMWTHGVTPDSVTYNSVLNGLCKAGKTKDVLEVFNEMVSKGCCPNVITYNILIENLCKAHKMEEASEIIVKMRSEGLSPDIVSFNTLIHGFCRNSNLDGAHEIFRKLEHEKFSPTIDSYNIMISAYSSKLNMHMAEKIFSEMVSKGCSPDAYTYRVLIDGYCKSGNVDRAYNFLISMVNEGHIPSMATFGRVINCLSVNHRSDEAVGIILIMVRNGVVPEVVHTILSADKKAIAAPKILVEEMLKKGHITYHAYELLYDGIRNSKVVRKRRWLKLI</sequence>
<dbReference type="PROSITE" id="PS51375">
    <property type="entry name" value="PPR"/>
    <property type="match status" value="15"/>
</dbReference>
<dbReference type="AlphaFoldDB" id="A0A199VPT2"/>
<dbReference type="Proteomes" id="UP000092600">
    <property type="component" value="Unassembled WGS sequence"/>
</dbReference>
<dbReference type="Pfam" id="PF13041">
    <property type="entry name" value="PPR_2"/>
    <property type="match status" value="5"/>
</dbReference>
<dbReference type="InterPro" id="IPR002885">
    <property type="entry name" value="PPR_rpt"/>
</dbReference>
<protein>
    <submittedName>
        <fullName evidence="4">Putative pentatricopeptide repeat-containing protein</fullName>
    </submittedName>
</protein>
<feature type="repeat" description="PPR" evidence="3">
    <location>
        <begin position="696"/>
        <end position="730"/>
    </location>
</feature>
<feature type="repeat" description="PPR" evidence="3">
    <location>
        <begin position="175"/>
        <end position="209"/>
    </location>
</feature>
<feature type="repeat" description="PPR" evidence="3">
    <location>
        <begin position="210"/>
        <end position="244"/>
    </location>
</feature>
<feature type="repeat" description="PPR" evidence="3">
    <location>
        <begin position="626"/>
        <end position="660"/>
    </location>
</feature>
<proteinExistence type="predicted"/>
<dbReference type="SUPFAM" id="SSF81901">
    <property type="entry name" value="HCP-like"/>
    <property type="match status" value="1"/>
</dbReference>
<name>A0A199VPT2_ANACO</name>
<feature type="repeat" description="PPR" evidence="3">
    <location>
        <begin position="591"/>
        <end position="625"/>
    </location>
</feature>
<evidence type="ECO:0000313" key="5">
    <source>
        <dbReference type="Proteomes" id="UP000092600"/>
    </source>
</evidence>
<dbReference type="PANTHER" id="PTHR47932">
    <property type="entry name" value="ATPASE EXPRESSION PROTEIN 3"/>
    <property type="match status" value="1"/>
</dbReference>
<dbReference type="NCBIfam" id="TIGR00756">
    <property type="entry name" value="PPR"/>
    <property type="match status" value="15"/>
</dbReference>
<accession>A0A199VPT2</accession>
<feature type="repeat" description="PPR" evidence="3">
    <location>
        <begin position="381"/>
        <end position="415"/>
    </location>
</feature>
<dbReference type="GO" id="GO:0003729">
    <property type="term" value="F:mRNA binding"/>
    <property type="evidence" value="ECO:0007669"/>
    <property type="project" value="TreeGrafter"/>
</dbReference>
<dbReference type="PANTHER" id="PTHR47932:SF2">
    <property type="entry name" value="OS10G0484300 PROTEIN"/>
    <property type="match status" value="1"/>
</dbReference>
<dbReference type="EMBL" id="LSRQ01001111">
    <property type="protein sequence ID" value="OAY79192.1"/>
    <property type="molecule type" value="Genomic_DNA"/>
</dbReference>
<feature type="repeat" description="PPR" evidence="3">
    <location>
        <begin position="451"/>
        <end position="485"/>
    </location>
</feature>
<organism evidence="4 5">
    <name type="scientific">Ananas comosus</name>
    <name type="common">Pineapple</name>
    <name type="synonym">Ananas ananas</name>
    <dbReference type="NCBI Taxonomy" id="4615"/>
    <lineage>
        <taxon>Eukaryota</taxon>
        <taxon>Viridiplantae</taxon>
        <taxon>Streptophyta</taxon>
        <taxon>Embryophyta</taxon>
        <taxon>Tracheophyta</taxon>
        <taxon>Spermatophyta</taxon>
        <taxon>Magnoliopsida</taxon>
        <taxon>Liliopsida</taxon>
        <taxon>Poales</taxon>
        <taxon>Bromeliaceae</taxon>
        <taxon>Bromelioideae</taxon>
        <taxon>Ananas</taxon>
    </lineage>
</organism>
<keyword evidence="1" id="KW-0677">Repeat</keyword>
<comment type="caution">
    <text evidence="4">The sequence shown here is derived from an EMBL/GenBank/DDBJ whole genome shotgun (WGS) entry which is preliminary data.</text>
</comment>
<feature type="repeat" description="PPR" evidence="3">
    <location>
        <begin position="521"/>
        <end position="555"/>
    </location>
</feature>
<dbReference type="InterPro" id="IPR011990">
    <property type="entry name" value="TPR-like_helical_dom_sf"/>
</dbReference>
<evidence type="ECO:0000313" key="4">
    <source>
        <dbReference type="EMBL" id="OAY79192.1"/>
    </source>
</evidence>
<gene>
    <name evidence="4" type="ORF">ACMD2_00111</name>
</gene>
<dbReference type="Pfam" id="PF01535">
    <property type="entry name" value="PPR"/>
    <property type="match status" value="4"/>
</dbReference>
<evidence type="ECO:0000256" key="1">
    <source>
        <dbReference type="ARBA" id="ARBA00022737"/>
    </source>
</evidence>
<evidence type="ECO:0000256" key="2">
    <source>
        <dbReference type="ARBA" id="ARBA00022946"/>
    </source>
</evidence>
<dbReference type="Pfam" id="PF12854">
    <property type="entry name" value="PPR_1"/>
    <property type="match status" value="3"/>
</dbReference>
<feature type="repeat" description="PPR" evidence="3">
    <location>
        <begin position="731"/>
        <end position="765"/>
    </location>
</feature>
<dbReference type="Gene3D" id="1.25.40.10">
    <property type="entry name" value="Tetratricopeptide repeat domain"/>
    <property type="match status" value="7"/>
</dbReference>
<evidence type="ECO:0000256" key="3">
    <source>
        <dbReference type="PROSITE-ProRule" id="PRU00708"/>
    </source>
</evidence>
<feature type="repeat" description="PPR" evidence="3">
    <location>
        <begin position="346"/>
        <end position="380"/>
    </location>
</feature>
<feature type="repeat" description="PPR" evidence="3">
    <location>
        <begin position="245"/>
        <end position="279"/>
    </location>
</feature>
<feature type="repeat" description="PPR" evidence="3">
    <location>
        <begin position="556"/>
        <end position="590"/>
    </location>
</feature>